<dbReference type="AlphaFoldDB" id="A0A7J0DQT1"/>
<feature type="compositionally biased region" description="Polar residues" evidence="1">
    <location>
        <begin position="30"/>
        <end position="40"/>
    </location>
</feature>
<comment type="caution">
    <text evidence="2">The sequence shown here is derived from an EMBL/GenBank/DDBJ whole genome shotgun (WGS) entry which is preliminary data.</text>
</comment>
<evidence type="ECO:0000313" key="2">
    <source>
        <dbReference type="EMBL" id="GFS40449.1"/>
    </source>
</evidence>
<accession>A0A7J0DQT1</accession>
<dbReference type="EMBL" id="BJWL01000349">
    <property type="protein sequence ID" value="GFS40449.1"/>
    <property type="molecule type" value="Genomic_DNA"/>
</dbReference>
<feature type="compositionally biased region" description="Low complexity" evidence="1">
    <location>
        <begin position="17"/>
        <end position="29"/>
    </location>
</feature>
<reference evidence="3" key="1">
    <citation type="submission" date="2019-07" db="EMBL/GenBank/DDBJ databases">
        <title>De Novo Assembly of kiwifruit Actinidia rufa.</title>
        <authorList>
            <person name="Sugita-Konishi S."/>
            <person name="Sato K."/>
            <person name="Mori E."/>
            <person name="Abe Y."/>
            <person name="Kisaki G."/>
            <person name="Hamano K."/>
            <person name="Suezawa K."/>
            <person name="Otani M."/>
            <person name="Fukuda T."/>
            <person name="Manabe T."/>
            <person name="Gomi K."/>
            <person name="Tabuchi M."/>
            <person name="Akimitsu K."/>
            <person name="Kataoka I."/>
        </authorList>
    </citation>
    <scope>NUCLEOTIDE SEQUENCE [LARGE SCALE GENOMIC DNA]</scope>
    <source>
        <strain evidence="3">cv. Fuchu</strain>
    </source>
</reference>
<keyword evidence="3" id="KW-1185">Reference proteome</keyword>
<evidence type="ECO:0000313" key="3">
    <source>
        <dbReference type="Proteomes" id="UP000585474"/>
    </source>
</evidence>
<organism evidence="2 3">
    <name type="scientific">Actinidia rufa</name>
    <dbReference type="NCBI Taxonomy" id="165716"/>
    <lineage>
        <taxon>Eukaryota</taxon>
        <taxon>Viridiplantae</taxon>
        <taxon>Streptophyta</taxon>
        <taxon>Embryophyta</taxon>
        <taxon>Tracheophyta</taxon>
        <taxon>Spermatophyta</taxon>
        <taxon>Magnoliopsida</taxon>
        <taxon>eudicotyledons</taxon>
        <taxon>Gunneridae</taxon>
        <taxon>Pentapetalae</taxon>
        <taxon>asterids</taxon>
        <taxon>Ericales</taxon>
        <taxon>Actinidiaceae</taxon>
        <taxon>Actinidia</taxon>
    </lineage>
</organism>
<gene>
    <name evidence="2" type="ORF">Acr_00g0068610</name>
</gene>
<sequence>MAHSVRPLSPPTAIIELPPSTSPSLVTSTIASPLESNPPFSQIYKPSFESPPLLHPPSTATSAPP</sequence>
<proteinExistence type="predicted"/>
<protein>
    <submittedName>
        <fullName evidence="2">Uncharacterized protein</fullName>
    </submittedName>
</protein>
<name>A0A7J0DQT1_9ERIC</name>
<evidence type="ECO:0000256" key="1">
    <source>
        <dbReference type="SAM" id="MobiDB-lite"/>
    </source>
</evidence>
<dbReference type="Proteomes" id="UP000585474">
    <property type="component" value="Unassembled WGS sequence"/>
</dbReference>
<feature type="region of interest" description="Disordered" evidence="1">
    <location>
        <begin position="1"/>
        <end position="65"/>
    </location>
</feature>